<evidence type="ECO:0000313" key="8">
    <source>
        <dbReference type="EMBL" id="SHI72111.1"/>
    </source>
</evidence>
<dbReference type="InterPro" id="IPR056792">
    <property type="entry name" value="PRC_RimM"/>
</dbReference>
<evidence type="ECO:0000259" key="6">
    <source>
        <dbReference type="Pfam" id="PF01782"/>
    </source>
</evidence>
<dbReference type="HAMAP" id="MF_00014">
    <property type="entry name" value="Ribosome_mat_RimM"/>
    <property type="match status" value="1"/>
</dbReference>
<gene>
    <name evidence="5" type="primary">rimM</name>
    <name evidence="8" type="ORF">SAMN02745751_00900</name>
</gene>
<dbReference type="Proteomes" id="UP000184052">
    <property type="component" value="Unassembled WGS sequence"/>
</dbReference>
<evidence type="ECO:0000256" key="4">
    <source>
        <dbReference type="ARBA" id="ARBA00023186"/>
    </source>
</evidence>
<comment type="domain">
    <text evidence="5">The PRC barrel domain binds ribosomal protein uS19.</text>
</comment>
<evidence type="ECO:0000313" key="9">
    <source>
        <dbReference type="Proteomes" id="UP000184052"/>
    </source>
</evidence>
<dbReference type="Gene3D" id="2.30.30.240">
    <property type="entry name" value="PRC-barrel domain"/>
    <property type="match status" value="1"/>
</dbReference>
<keyword evidence="4 5" id="KW-0143">Chaperone</keyword>
<dbReference type="InterPro" id="IPR011033">
    <property type="entry name" value="PRC_barrel-like_sf"/>
</dbReference>
<dbReference type="OrthoDB" id="9810331at2"/>
<dbReference type="Pfam" id="PF01782">
    <property type="entry name" value="RimM"/>
    <property type="match status" value="1"/>
</dbReference>
<comment type="function">
    <text evidence="5">An accessory protein needed during the final step in the assembly of 30S ribosomal subunit, possibly for assembly of the head region. Essential for efficient processing of 16S rRNA. May be needed both before and after RbfA during the maturation of 16S rRNA. It has affinity for free ribosomal 30S subunits but not for 70S ribosomes.</text>
</comment>
<name>A0A1M6DG42_9FIRM</name>
<dbReference type="InterPro" id="IPR009000">
    <property type="entry name" value="Transl_B-barrel_sf"/>
</dbReference>
<dbReference type="GO" id="GO:0006364">
    <property type="term" value="P:rRNA processing"/>
    <property type="evidence" value="ECO:0007669"/>
    <property type="project" value="UniProtKB-UniRule"/>
</dbReference>
<dbReference type="EMBL" id="FQZL01000006">
    <property type="protein sequence ID" value="SHI72111.1"/>
    <property type="molecule type" value="Genomic_DNA"/>
</dbReference>
<dbReference type="InterPro" id="IPR036976">
    <property type="entry name" value="RimM_N_sf"/>
</dbReference>
<dbReference type="GO" id="GO:0042274">
    <property type="term" value="P:ribosomal small subunit biogenesis"/>
    <property type="evidence" value="ECO:0007669"/>
    <property type="project" value="UniProtKB-UniRule"/>
</dbReference>
<comment type="similarity">
    <text evidence="5">Belongs to the RimM family.</text>
</comment>
<evidence type="ECO:0000256" key="5">
    <source>
        <dbReference type="HAMAP-Rule" id="MF_00014"/>
    </source>
</evidence>
<keyword evidence="9" id="KW-1185">Reference proteome</keyword>
<dbReference type="GO" id="GO:0043022">
    <property type="term" value="F:ribosome binding"/>
    <property type="evidence" value="ECO:0007669"/>
    <property type="project" value="InterPro"/>
</dbReference>
<comment type="subcellular location">
    <subcellularLocation>
        <location evidence="5">Cytoplasm</location>
    </subcellularLocation>
</comment>
<dbReference type="GO" id="GO:0005737">
    <property type="term" value="C:cytoplasm"/>
    <property type="evidence" value="ECO:0007669"/>
    <property type="project" value="UniProtKB-SubCell"/>
</dbReference>
<dbReference type="NCBIfam" id="TIGR02273">
    <property type="entry name" value="16S_RimM"/>
    <property type="match status" value="1"/>
</dbReference>
<evidence type="ECO:0000256" key="1">
    <source>
        <dbReference type="ARBA" id="ARBA00022490"/>
    </source>
</evidence>
<dbReference type="PANTHER" id="PTHR33692">
    <property type="entry name" value="RIBOSOME MATURATION FACTOR RIMM"/>
    <property type="match status" value="1"/>
</dbReference>
<sequence>MEKIVRVGKIVNTHGLKGEVKCIYLTDEMERFDDFDHVYIEDTKERLDIESARYMKGMVYLRFKGFDNINLVEKYKNKYIIIDETQMKTLDEDSYYVSDLIGLEVYDMEGNYLGKITYVYQTGANDVYELNRNKELLIPAIKEVVKSVDISKGRMTIKKIEGLLS</sequence>
<accession>A0A1M6DG42</accession>
<dbReference type="Pfam" id="PF24986">
    <property type="entry name" value="PRC_RimM"/>
    <property type="match status" value="1"/>
</dbReference>
<dbReference type="InterPro" id="IPR011961">
    <property type="entry name" value="RimM"/>
</dbReference>
<dbReference type="SUPFAM" id="SSF50447">
    <property type="entry name" value="Translation proteins"/>
    <property type="match status" value="1"/>
</dbReference>
<dbReference type="Gene3D" id="2.40.30.60">
    <property type="entry name" value="RimM"/>
    <property type="match status" value="1"/>
</dbReference>
<dbReference type="AlphaFoldDB" id="A0A1M6DG42"/>
<comment type="subunit">
    <text evidence="5">Binds ribosomal protein uS19.</text>
</comment>
<dbReference type="PANTHER" id="PTHR33692:SF1">
    <property type="entry name" value="RIBOSOME MATURATION FACTOR RIMM"/>
    <property type="match status" value="1"/>
</dbReference>
<organism evidence="8 9">
    <name type="scientific">Dethiosulfatibacter aminovorans DSM 17477</name>
    <dbReference type="NCBI Taxonomy" id="1121476"/>
    <lineage>
        <taxon>Bacteria</taxon>
        <taxon>Bacillati</taxon>
        <taxon>Bacillota</taxon>
        <taxon>Tissierellia</taxon>
        <taxon>Dethiosulfatibacter</taxon>
    </lineage>
</organism>
<dbReference type="InterPro" id="IPR002676">
    <property type="entry name" value="RimM_N"/>
</dbReference>
<dbReference type="GO" id="GO:0005840">
    <property type="term" value="C:ribosome"/>
    <property type="evidence" value="ECO:0007669"/>
    <property type="project" value="InterPro"/>
</dbReference>
<protein>
    <recommendedName>
        <fullName evidence="5">Ribosome maturation factor RimM</fullName>
    </recommendedName>
</protein>
<keyword evidence="1 5" id="KW-0963">Cytoplasm</keyword>
<keyword evidence="2 5" id="KW-0690">Ribosome biogenesis</keyword>
<proteinExistence type="inferred from homology"/>
<dbReference type="STRING" id="1121476.SAMN02745751_00900"/>
<keyword evidence="3 5" id="KW-0698">rRNA processing</keyword>
<evidence type="ECO:0000256" key="2">
    <source>
        <dbReference type="ARBA" id="ARBA00022517"/>
    </source>
</evidence>
<dbReference type="RefSeq" id="WP_073047796.1">
    <property type="nucleotide sequence ID" value="NZ_FQZL01000006.1"/>
</dbReference>
<feature type="domain" description="RimM N-terminal" evidence="6">
    <location>
        <begin position="7"/>
        <end position="85"/>
    </location>
</feature>
<evidence type="ECO:0000256" key="3">
    <source>
        <dbReference type="ARBA" id="ARBA00022552"/>
    </source>
</evidence>
<dbReference type="SUPFAM" id="SSF50346">
    <property type="entry name" value="PRC-barrel domain"/>
    <property type="match status" value="1"/>
</dbReference>
<evidence type="ECO:0000259" key="7">
    <source>
        <dbReference type="Pfam" id="PF24986"/>
    </source>
</evidence>
<reference evidence="8 9" key="1">
    <citation type="submission" date="2016-11" db="EMBL/GenBank/DDBJ databases">
        <authorList>
            <person name="Jaros S."/>
            <person name="Januszkiewicz K."/>
            <person name="Wedrychowicz H."/>
        </authorList>
    </citation>
    <scope>NUCLEOTIDE SEQUENCE [LARGE SCALE GENOMIC DNA]</scope>
    <source>
        <strain evidence="8 9">DSM 17477</strain>
    </source>
</reference>
<feature type="domain" description="Ribosome maturation factor RimM PRC barrel" evidence="7">
    <location>
        <begin position="98"/>
        <end position="162"/>
    </location>
</feature>